<dbReference type="AlphaFoldDB" id="A0A0G4ERP1"/>
<gene>
    <name evidence="1" type="ORF">Vbra_5380</name>
</gene>
<reference evidence="1 2" key="1">
    <citation type="submission" date="2014-11" db="EMBL/GenBank/DDBJ databases">
        <authorList>
            <person name="Zhu J."/>
            <person name="Qi W."/>
            <person name="Song R."/>
        </authorList>
    </citation>
    <scope>NUCLEOTIDE SEQUENCE [LARGE SCALE GENOMIC DNA]</scope>
</reference>
<evidence type="ECO:0000313" key="1">
    <source>
        <dbReference type="EMBL" id="CEM00704.1"/>
    </source>
</evidence>
<keyword evidence="2" id="KW-1185">Reference proteome</keyword>
<dbReference type="Proteomes" id="UP000041254">
    <property type="component" value="Unassembled WGS sequence"/>
</dbReference>
<name>A0A0G4ERP1_VITBC</name>
<sequence length="69" mass="7649">MTGSTLALASNKFVVYDYVDGVDLYRPPSFGAVLRDDLVAGMYDAFDLRKYYPTNAIGVEDQLLHAPCQ</sequence>
<accession>A0A0G4ERP1</accession>
<organism evidence="1 2">
    <name type="scientific">Vitrella brassicaformis (strain CCMP3155)</name>
    <dbReference type="NCBI Taxonomy" id="1169540"/>
    <lineage>
        <taxon>Eukaryota</taxon>
        <taxon>Sar</taxon>
        <taxon>Alveolata</taxon>
        <taxon>Colpodellida</taxon>
        <taxon>Vitrellaceae</taxon>
        <taxon>Vitrella</taxon>
    </lineage>
</organism>
<dbReference type="VEuPathDB" id="CryptoDB:Vbra_5380"/>
<proteinExistence type="predicted"/>
<dbReference type="InParanoid" id="A0A0G4ERP1"/>
<dbReference type="EMBL" id="CDMY01000297">
    <property type="protein sequence ID" value="CEM00704.1"/>
    <property type="molecule type" value="Genomic_DNA"/>
</dbReference>
<evidence type="ECO:0000313" key="2">
    <source>
        <dbReference type="Proteomes" id="UP000041254"/>
    </source>
</evidence>
<protein>
    <submittedName>
        <fullName evidence="1">Uncharacterized protein</fullName>
    </submittedName>
</protein>